<dbReference type="Pfam" id="PF11294">
    <property type="entry name" value="DUF3095"/>
    <property type="match status" value="1"/>
</dbReference>
<evidence type="ECO:0000313" key="2">
    <source>
        <dbReference type="Proteomes" id="UP001203880"/>
    </source>
</evidence>
<dbReference type="InterPro" id="IPR021445">
    <property type="entry name" value="DUF3095"/>
</dbReference>
<name>A0ABT0Q5Y6_9RHOB</name>
<dbReference type="RefSeq" id="WP_249711809.1">
    <property type="nucleotide sequence ID" value="NZ_JAMFMB010000024.1"/>
</dbReference>
<organism evidence="1 2">
    <name type="scientific">Ruegeria spongiae</name>
    <dbReference type="NCBI Taxonomy" id="2942209"/>
    <lineage>
        <taxon>Bacteria</taxon>
        <taxon>Pseudomonadati</taxon>
        <taxon>Pseudomonadota</taxon>
        <taxon>Alphaproteobacteria</taxon>
        <taxon>Rhodobacterales</taxon>
        <taxon>Roseobacteraceae</taxon>
        <taxon>Ruegeria</taxon>
    </lineage>
</organism>
<accession>A0ABT0Q5Y6</accession>
<comment type="caution">
    <text evidence="1">The sequence shown here is derived from an EMBL/GenBank/DDBJ whole genome shotgun (WGS) entry which is preliminary data.</text>
</comment>
<proteinExistence type="predicted"/>
<protein>
    <submittedName>
        <fullName evidence="1">DUF3095 domain-containing protein</fullName>
    </submittedName>
</protein>
<reference evidence="1" key="1">
    <citation type="submission" date="2022-05" db="EMBL/GenBank/DDBJ databases">
        <authorList>
            <person name="Park J.-S."/>
        </authorList>
    </citation>
    <scope>NUCLEOTIDE SEQUENCE</scope>
    <source>
        <strain evidence="1">2012CJ41-6</strain>
    </source>
</reference>
<gene>
    <name evidence="1" type="ORF">M3P21_16980</name>
</gene>
<evidence type="ECO:0000313" key="1">
    <source>
        <dbReference type="EMBL" id="MCL6285225.1"/>
    </source>
</evidence>
<sequence>MDQLSSDSGFYDDLPLISRFGDLTHASSYTSLPDGWVIGTADIVGSTRHIAEGRYKMVNMVGAAVISSQINAGGGHSFPFVFGGDGASFAVPPEFAETSRDVLGVMRRWADEEFALELRAAQFPIAEIREAGHEVGVARYQASTGVDYAMFGGGGLSWAEARMKLGVNAAPLAEPGALPDLTGLSCRWNNAPARNGMILSVVIQPRPDVAPQDFSNVTSRIVSVVETLSRGGHPLPPGGPGVRWPPPGLALEAHASRAGRSLLRRKAELLVGNLIAWFFFKTGLKAGEFDPAHYADMVTNNADFRKFDDGLKMTLDCDATTAQRLRQILEEAEGKGILRFGLFEQAEAMTTCFVPSVIRDDHIHLVDGASGGYARAAEQIKSAIS</sequence>
<keyword evidence="2" id="KW-1185">Reference proteome</keyword>
<dbReference type="EMBL" id="JAMFMB010000024">
    <property type="protein sequence ID" value="MCL6285225.1"/>
    <property type="molecule type" value="Genomic_DNA"/>
</dbReference>
<dbReference type="Proteomes" id="UP001203880">
    <property type="component" value="Unassembled WGS sequence"/>
</dbReference>